<dbReference type="KEGG" id="fgg:FSB75_15965"/>
<dbReference type="Pfam" id="PF00535">
    <property type="entry name" value="Glycos_transf_2"/>
    <property type="match status" value="1"/>
</dbReference>
<dbReference type="Proteomes" id="UP000321204">
    <property type="component" value="Chromosome"/>
</dbReference>
<dbReference type="OrthoDB" id="9815829at2"/>
<evidence type="ECO:0000313" key="3">
    <source>
        <dbReference type="Proteomes" id="UP000321204"/>
    </source>
</evidence>
<dbReference type="PANTHER" id="PTHR22916">
    <property type="entry name" value="GLYCOSYLTRANSFERASE"/>
    <property type="match status" value="1"/>
</dbReference>
<dbReference type="PANTHER" id="PTHR22916:SF3">
    <property type="entry name" value="UDP-GLCNAC:BETAGAL BETA-1,3-N-ACETYLGLUCOSAMINYLTRANSFERASE-LIKE PROTEIN 1"/>
    <property type="match status" value="1"/>
</dbReference>
<keyword evidence="3" id="KW-1185">Reference proteome</keyword>
<dbReference type="GO" id="GO:0016758">
    <property type="term" value="F:hexosyltransferase activity"/>
    <property type="evidence" value="ECO:0007669"/>
    <property type="project" value="UniProtKB-ARBA"/>
</dbReference>
<dbReference type="RefSeq" id="WP_146789530.1">
    <property type="nucleotide sequence ID" value="NZ_BAABIO010000003.1"/>
</dbReference>
<dbReference type="EMBL" id="CP042433">
    <property type="protein sequence ID" value="QEC57331.1"/>
    <property type="molecule type" value="Genomic_DNA"/>
</dbReference>
<dbReference type="InterPro" id="IPR029044">
    <property type="entry name" value="Nucleotide-diphossugar_trans"/>
</dbReference>
<proteinExistence type="predicted"/>
<evidence type="ECO:0000313" key="2">
    <source>
        <dbReference type="EMBL" id="QEC57331.1"/>
    </source>
</evidence>
<evidence type="ECO:0000259" key="1">
    <source>
        <dbReference type="Pfam" id="PF00535"/>
    </source>
</evidence>
<feature type="domain" description="Glycosyltransferase 2-like" evidence="1">
    <location>
        <begin position="7"/>
        <end position="130"/>
    </location>
</feature>
<name>A0A5B8UKW1_9BACT</name>
<sequence length="343" mass="39634">MNHPLVSVCIPTYNAAEFFEPCLQSALAQTYANLEILISDDGSTDDTLAVAEKYRQRDGRIRLVKNKAKGMVNNWNNCIEQARGEWVKLLFQDDLLKPACVEKMVNGCLQHKVDVGLCRRDFIIHPDVPKITRFSFRYKIVRPERIFDDLAYISPERLAAGAAEHLGQNVLGEPTCYLFHKRIFSQTGLFNPEFRQIVDYEFILRLGLKNGLSFSTKTLATFRVHNASESSANTKEGKALCIRNVAAVTGDIILLFYHFLHDPEFALMKKAAGEKLLDLHIKHLYHSGCKHKGKTVFNKALQPLRKKYKELGSLEYSFFKYVYYRKLFKNWERHDRVSDERYE</sequence>
<dbReference type="SUPFAM" id="SSF53448">
    <property type="entry name" value="Nucleotide-diphospho-sugar transferases"/>
    <property type="match status" value="1"/>
</dbReference>
<protein>
    <submittedName>
        <fullName evidence="2">Glycosyltransferase</fullName>
    </submittedName>
</protein>
<accession>A0A5B8UKW1</accession>
<dbReference type="AlphaFoldDB" id="A0A5B8UKW1"/>
<dbReference type="InterPro" id="IPR001173">
    <property type="entry name" value="Glyco_trans_2-like"/>
</dbReference>
<reference evidence="2 3" key="1">
    <citation type="journal article" date="2015" name="Int. J. Syst. Evol. Microbiol.">
        <title>Flavisolibacter ginsenosidimutans sp. nov., with ginsenoside-converting activity isolated from soil used for cultivating ginseng.</title>
        <authorList>
            <person name="Zhao Y."/>
            <person name="Liu Q."/>
            <person name="Kang M.S."/>
            <person name="Jin F."/>
            <person name="Yu H."/>
            <person name="Im W.T."/>
        </authorList>
    </citation>
    <scope>NUCLEOTIDE SEQUENCE [LARGE SCALE GENOMIC DNA]</scope>
    <source>
        <strain evidence="2 3">Gsoil 636</strain>
    </source>
</reference>
<gene>
    <name evidence="2" type="ORF">FSB75_15965</name>
</gene>
<keyword evidence="2" id="KW-0808">Transferase</keyword>
<organism evidence="2 3">
    <name type="scientific">Flavisolibacter ginsenosidimutans</name>
    <dbReference type="NCBI Taxonomy" id="661481"/>
    <lineage>
        <taxon>Bacteria</taxon>
        <taxon>Pseudomonadati</taxon>
        <taxon>Bacteroidota</taxon>
        <taxon>Chitinophagia</taxon>
        <taxon>Chitinophagales</taxon>
        <taxon>Chitinophagaceae</taxon>
        <taxon>Flavisolibacter</taxon>
    </lineage>
</organism>
<dbReference type="Gene3D" id="3.90.550.10">
    <property type="entry name" value="Spore Coat Polysaccharide Biosynthesis Protein SpsA, Chain A"/>
    <property type="match status" value="1"/>
</dbReference>